<feature type="disulfide bond" evidence="9">
    <location>
        <begin position="48"/>
        <end position="120"/>
    </location>
</feature>
<keyword evidence="12" id="KW-1185">Reference proteome</keyword>
<dbReference type="PANTHER" id="PTHR48250:SF1">
    <property type="entry name" value="CUTINASE"/>
    <property type="match status" value="1"/>
</dbReference>
<organism evidence="11 12">
    <name type="scientific">Lasiosphaeris hirsuta</name>
    <dbReference type="NCBI Taxonomy" id="260670"/>
    <lineage>
        <taxon>Eukaryota</taxon>
        <taxon>Fungi</taxon>
        <taxon>Dikarya</taxon>
        <taxon>Ascomycota</taxon>
        <taxon>Pezizomycotina</taxon>
        <taxon>Sordariomycetes</taxon>
        <taxon>Sordariomycetidae</taxon>
        <taxon>Sordariales</taxon>
        <taxon>Lasiosphaeriaceae</taxon>
        <taxon>Lasiosphaeris</taxon>
    </lineage>
</organism>
<dbReference type="AlphaFoldDB" id="A0AA40AFZ2"/>
<dbReference type="GO" id="GO:0005576">
    <property type="term" value="C:extracellular region"/>
    <property type="evidence" value="ECO:0007669"/>
    <property type="project" value="InterPro"/>
</dbReference>
<feature type="non-terminal residue" evidence="11">
    <location>
        <position position="208"/>
    </location>
</feature>
<keyword evidence="4 10" id="KW-0732">Signal</keyword>
<dbReference type="GO" id="GO:0016052">
    <property type="term" value="P:carbohydrate catabolic process"/>
    <property type="evidence" value="ECO:0007669"/>
    <property type="project" value="TreeGrafter"/>
</dbReference>
<dbReference type="Gene3D" id="3.40.50.1820">
    <property type="entry name" value="alpha/beta hydrolase"/>
    <property type="match status" value="1"/>
</dbReference>
<dbReference type="SUPFAM" id="SSF53474">
    <property type="entry name" value="alpha/beta-Hydrolases"/>
    <property type="match status" value="1"/>
</dbReference>
<evidence type="ECO:0000256" key="6">
    <source>
        <dbReference type="ARBA" id="ARBA00023157"/>
    </source>
</evidence>
<dbReference type="InterPro" id="IPR000675">
    <property type="entry name" value="Cutinase/axe"/>
</dbReference>
<comment type="catalytic activity">
    <reaction evidence="7">
        <text>cutin + H2O = cutin monomers.</text>
        <dbReference type="EC" id="3.1.1.74"/>
    </reaction>
</comment>
<evidence type="ECO:0000256" key="10">
    <source>
        <dbReference type="SAM" id="SignalP"/>
    </source>
</evidence>
<accession>A0AA40AFZ2</accession>
<dbReference type="InterPro" id="IPR029058">
    <property type="entry name" value="AB_hydrolase_fold"/>
</dbReference>
<feature type="active site" description="Proton donor/acceptor" evidence="8">
    <location>
        <position position="194"/>
    </location>
</feature>
<keyword evidence="3" id="KW-0719">Serine esterase</keyword>
<protein>
    <recommendedName>
        <fullName evidence="2">cutinase</fullName>
        <ecNumber evidence="2">3.1.1.74</ecNumber>
    </recommendedName>
</protein>
<feature type="active site" description="Nucleophile" evidence="8">
    <location>
        <position position="131"/>
    </location>
</feature>
<name>A0AA40AFZ2_9PEZI</name>
<dbReference type="GO" id="GO:0050525">
    <property type="term" value="F:cutinase activity"/>
    <property type="evidence" value="ECO:0007669"/>
    <property type="project" value="UniProtKB-EC"/>
</dbReference>
<evidence type="ECO:0000256" key="8">
    <source>
        <dbReference type="PIRSR" id="PIRSR611150-1"/>
    </source>
</evidence>
<evidence type="ECO:0000256" key="5">
    <source>
        <dbReference type="ARBA" id="ARBA00022801"/>
    </source>
</evidence>
<dbReference type="EMBL" id="JAUKUA010000004">
    <property type="protein sequence ID" value="KAK0715136.1"/>
    <property type="molecule type" value="Genomic_DNA"/>
</dbReference>
<feature type="disulfide bond" evidence="9">
    <location>
        <begin position="177"/>
        <end position="184"/>
    </location>
</feature>
<dbReference type="PRINTS" id="PR00129">
    <property type="entry name" value="CUTINASE"/>
</dbReference>
<comment type="caution">
    <text evidence="11">The sequence shown here is derived from an EMBL/GenBank/DDBJ whole genome shotgun (WGS) entry which is preliminary data.</text>
</comment>
<dbReference type="PANTHER" id="PTHR48250">
    <property type="entry name" value="CUTINASE 2-RELATED"/>
    <property type="match status" value="1"/>
</dbReference>
<comment type="similarity">
    <text evidence="1">Belongs to the cutinase family.</text>
</comment>
<feature type="signal peptide" evidence="10">
    <location>
        <begin position="1"/>
        <end position="18"/>
    </location>
</feature>
<keyword evidence="6 9" id="KW-1015">Disulfide bond</keyword>
<evidence type="ECO:0000256" key="7">
    <source>
        <dbReference type="ARBA" id="ARBA00034045"/>
    </source>
</evidence>
<feature type="chain" id="PRO_5041395062" description="cutinase" evidence="10">
    <location>
        <begin position="19"/>
        <end position="208"/>
    </location>
</feature>
<feature type="non-terminal residue" evidence="11">
    <location>
        <position position="1"/>
    </location>
</feature>
<feature type="active site" evidence="8">
    <location>
        <position position="181"/>
    </location>
</feature>
<dbReference type="Proteomes" id="UP001172102">
    <property type="component" value="Unassembled WGS sequence"/>
</dbReference>
<dbReference type="Pfam" id="PF01083">
    <property type="entry name" value="Cutinase"/>
    <property type="match status" value="1"/>
</dbReference>
<evidence type="ECO:0000313" key="11">
    <source>
        <dbReference type="EMBL" id="KAK0715136.1"/>
    </source>
</evidence>
<evidence type="ECO:0000256" key="2">
    <source>
        <dbReference type="ARBA" id="ARBA00013095"/>
    </source>
</evidence>
<dbReference type="EC" id="3.1.1.74" evidence="2"/>
<dbReference type="InterPro" id="IPR011150">
    <property type="entry name" value="Cutinase_monf"/>
</dbReference>
<keyword evidence="5" id="KW-0378">Hydrolase</keyword>
<gene>
    <name evidence="11" type="ORF">B0H67DRAFT_471982</name>
</gene>
<evidence type="ECO:0000256" key="1">
    <source>
        <dbReference type="ARBA" id="ARBA00007534"/>
    </source>
</evidence>
<evidence type="ECO:0000256" key="4">
    <source>
        <dbReference type="ARBA" id="ARBA00022729"/>
    </source>
</evidence>
<evidence type="ECO:0000256" key="3">
    <source>
        <dbReference type="ARBA" id="ARBA00022487"/>
    </source>
</evidence>
<proteinExistence type="inferred from homology"/>
<reference evidence="11" key="1">
    <citation type="submission" date="2023-06" db="EMBL/GenBank/DDBJ databases">
        <title>Genome-scale phylogeny and comparative genomics of the fungal order Sordariales.</title>
        <authorList>
            <consortium name="Lawrence Berkeley National Laboratory"/>
            <person name="Hensen N."/>
            <person name="Bonometti L."/>
            <person name="Westerberg I."/>
            <person name="Brannstrom I.O."/>
            <person name="Guillou S."/>
            <person name="Cros-Aarteil S."/>
            <person name="Calhoun S."/>
            <person name="Haridas S."/>
            <person name="Kuo A."/>
            <person name="Mondo S."/>
            <person name="Pangilinan J."/>
            <person name="Riley R."/>
            <person name="Labutti K."/>
            <person name="Andreopoulos B."/>
            <person name="Lipzen A."/>
            <person name="Chen C."/>
            <person name="Yanf M."/>
            <person name="Daum C."/>
            <person name="Ng V."/>
            <person name="Clum A."/>
            <person name="Steindorff A."/>
            <person name="Ohm R."/>
            <person name="Martin F."/>
            <person name="Silar P."/>
            <person name="Natvig D."/>
            <person name="Lalanne C."/>
            <person name="Gautier V."/>
            <person name="Ament-Velasquez S.L."/>
            <person name="Kruys A."/>
            <person name="Hutchinson M.I."/>
            <person name="Powell A.J."/>
            <person name="Barry K."/>
            <person name="Miller A.N."/>
            <person name="Grigoriev I.V."/>
            <person name="Debuchy R."/>
            <person name="Gladieux P."/>
            <person name="Thoren M.H."/>
            <person name="Johannesson H."/>
        </authorList>
    </citation>
    <scope>NUCLEOTIDE SEQUENCE</scope>
    <source>
        <strain evidence="11">SMH4607-1</strain>
    </source>
</reference>
<dbReference type="SMART" id="SM01110">
    <property type="entry name" value="Cutinase"/>
    <property type="match status" value="1"/>
</dbReference>
<evidence type="ECO:0000256" key="9">
    <source>
        <dbReference type="PIRSR" id="PIRSR611150-2"/>
    </source>
</evidence>
<sequence>FNTLLYWILKLFPVGTLVEEAGDLIRAAEAVVATQFGIATTRQEGTSCNDVSIIFARGTGEVGNVGVLVGPELFDAVLARLNGTSTTLAVQGVNYAADVSGFLLGGDPAGSQQMQVLSFCPKTNIVMAGYSQGGQLIHNAVKLLSMVDHISSVVIFGDPNYPATMDRIAPLRQLVICHDNDLICGRGDMILLPHLTYAQDVGHAADFI</sequence>
<evidence type="ECO:0000313" key="12">
    <source>
        <dbReference type="Proteomes" id="UP001172102"/>
    </source>
</evidence>